<feature type="compositionally biased region" description="Basic and acidic residues" evidence="1">
    <location>
        <begin position="1"/>
        <end position="15"/>
    </location>
</feature>
<sequence length="138" mass="15444">MDGREDEVSGGERNRWAAGTHEGDACADAWRQIALRTEISDPPRMRRLPDEMLGGDPRREIGFRTGMSHPRREVDRAARSRGRNRAWTPRTSAIPESTRSECASGPERPDSGRTPSALLAFKGHLSLRKVPQNLEKKS</sequence>
<name>A0A0S8G0I5_UNCT6</name>
<evidence type="ECO:0000256" key="1">
    <source>
        <dbReference type="SAM" id="MobiDB-lite"/>
    </source>
</evidence>
<feature type="region of interest" description="Disordered" evidence="1">
    <location>
        <begin position="36"/>
        <end position="117"/>
    </location>
</feature>
<feature type="compositionally biased region" description="Polar residues" evidence="1">
    <location>
        <begin position="89"/>
        <end position="101"/>
    </location>
</feature>
<comment type="caution">
    <text evidence="2">The sequence shown here is derived from an EMBL/GenBank/DDBJ whole genome shotgun (WGS) entry which is preliminary data.</text>
</comment>
<accession>A0A0S8G0I5</accession>
<dbReference type="Proteomes" id="UP000051717">
    <property type="component" value="Unassembled WGS sequence"/>
</dbReference>
<evidence type="ECO:0000313" key="2">
    <source>
        <dbReference type="EMBL" id="KPK66437.1"/>
    </source>
</evidence>
<gene>
    <name evidence="2" type="ORF">AMJ82_11825</name>
</gene>
<feature type="compositionally biased region" description="Basic and acidic residues" evidence="1">
    <location>
        <begin position="38"/>
        <end position="62"/>
    </location>
</feature>
<reference evidence="2 3" key="1">
    <citation type="journal article" date="2015" name="Microbiome">
        <title>Genomic resolution of linkages in carbon, nitrogen, and sulfur cycling among widespread estuary sediment bacteria.</title>
        <authorList>
            <person name="Baker B.J."/>
            <person name="Lazar C.S."/>
            <person name="Teske A.P."/>
            <person name="Dick G.J."/>
        </authorList>
    </citation>
    <scope>NUCLEOTIDE SEQUENCE [LARGE SCALE GENOMIC DNA]</scope>
    <source>
        <strain evidence="2">SM23_40</strain>
    </source>
</reference>
<dbReference type="AlphaFoldDB" id="A0A0S8G0I5"/>
<organism evidence="2 3">
    <name type="scientific">candidate division TA06 bacterium SM23_40</name>
    <dbReference type="NCBI Taxonomy" id="1703774"/>
    <lineage>
        <taxon>Bacteria</taxon>
        <taxon>Bacteria division TA06</taxon>
    </lineage>
</organism>
<protein>
    <submittedName>
        <fullName evidence="2">Uncharacterized protein</fullName>
    </submittedName>
</protein>
<dbReference type="EMBL" id="LJUI01000166">
    <property type="protein sequence ID" value="KPK66437.1"/>
    <property type="molecule type" value="Genomic_DNA"/>
</dbReference>
<feature type="region of interest" description="Disordered" evidence="1">
    <location>
        <begin position="1"/>
        <end position="23"/>
    </location>
</feature>
<proteinExistence type="predicted"/>
<evidence type="ECO:0000313" key="3">
    <source>
        <dbReference type="Proteomes" id="UP000051717"/>
    </source>
</evidence>